<dbReference type="Proteomes" id="UP000218231">
    <property type="component" value="Unassembled WGS sequence"/>
</dbReference>
<comment type="caution">
    <text evidence="1">The sequence shown here is derived from an EMBL/GenBank/DDBJ whole genome shotgun (WGS) entry which is preliminary data.</text>
</comment>
<gene>
    <name evidence="1" type="ORF">WR25_03481</name>
</gene>
<accession>A0A2A2LAS3</accession>
<protein>
    <submittedName>
        <fullName evidence="1">Uncharacterized protein</fullName>
    </submittedName>
</protein>
<name>A0A2A2LAS3_9BILA</name>
<organism evidence="1 2">
    <name type="scientific">Diploscapter pachys</name>
    <dbReference type="NCBI Taxonomy" id="2018661"/>
    <lineage>
        <taxon>Eukaryota</taxon>
        <taxon>Metazoa</taxon>
        <taxon>Ecdysozoa</taxon>
        <taxon>Nematoda</taxon>
        <taxon>Chromadorea</taxon>
        <taxon>Rhabditida</taxon>
        <taxon>Rhabditina</taxon>
        <taxon>Rhabditomorpha</taxon>
        <taxon>Rhabditoidea</taxon>
        <taxon>Rhabditidae</taxon>
        <taxon>Diploscapter</taxon>
    </lineage>
</organism>
<keyword evidence="2" id="KW-1185">Reference proteome</keyword>
<proteinExistence type="predicted"/>
<reference evidence="1 2" key="1">
    <citation type="journal article" date="2017" name="Curr. Biol.">
        <title>Genome architecture and evolution of a unichromosomal asexual nematode.</title>
        <authorList>
            <person name="Fradin H."/>
            <person name="Zegar C."/>
            <person name="Gutwein M."/>
            <person name="Lucas J."/>
            <person name="Kovtun M."/>
            <person name="Corcoran D."/>
            <person name="Baugh L.R."/>
            <person name="Kiontke K."/>
            <person name="Gunsalus K."/>
            <person name="Fitch D.H."/>
            <person name="Piano F."/>
        </authorList>
    </citation>
    <scope>NUCLEOTIDE SEQUENCE [LARGE SCALE GENOMIC DNA]</scope>
    <source>
        <strain evidence="1">PF1309</strain>
    </source>
</reference>
<evidence type="ECO:0000313" key="2">
    <source>
        <dbReference type="Proteomes" id="UP000218231"/>
    </source>
</evidence>
<dbReference type="EMBL" id="LIAE01006982">
    <property type="protein sequence ID" value="PAV83228.1"/>
    <property type="molecule type" value="Genomic_DNA"/>
</dbReference>
<evidence type="ECO:0000313" key="1">
    <source>
        <dbReference type="EMBL" id="PAV83228.1"/>
    </source>
</evidence>
<dbReference type="AlphaFoldDB" id="A0A2A2LAS3"/>
<sequence>MYRVFDLPRGRVPSNSRFHVVVATWFEFEVLGLAGIHSQSVPFESFFQLLQVFLEFISGSSCEHDVICVEQCQWVFALDVSGDSVQAQDEQQRIYCAALMHTDRDFEWPCSAGHASDLTSAVGVQHLHPLDILLWDSSISETVPYQVVWYSIECLL</sequence>